<accession>A0A814KKU2</accession>
<dbReference type="Proteomes" id="UP000663844">
    <property type="component" value="Unassembled WGS sequence"/>
</dbReference>
<dbReference type="Proteomes" id="UP000663868">
    <property type="component" value="Unassembled WGS sequence"/>
</dbReference>
<proteinExistence type="predicted"/>
<dbReference type="EMBL" id="CAJOBB010003170">
    <property type="protein sequence ID" value="CAF4024780.1"/>
    <property type="molecule type" value="Genomic_DNA"/>
</dbReference>
<evidence type="ECO:0008006" key="6">
    <source>
        <dbReference type="Google" id="ProtNLM"/>
    </source>
</evidence>
<sequence length="117" mass="13948">MINKLEILLNEIFLKIFFYLSWDEILISLWSINERVNSIICSIFQINKIGIVLNKTDLSHKKFSKILLPLMFNSLSLYSNIKYIYFNEINSVSFDFTYQEIYFRNLKSINITKCLLS</sequence>
<evidence type="ECO:0000313" key="5">
    <source>
        <dbReference type="Proteomes" id="UP000663860"/>
    </source>
</evidence>
<evidence type="ECO:0000313" key="3">
    <source>
        <dbReference type="EMBL" id="CAF4019852.1"/>
    </source>
</evidence>
<dbReference type="EMBL" id="CAJNOG010000588">
    <property type="protein sequence ID" value="CAF1306855.1"/>
    <property type="molecule type" value="Genomic_DNA"/>
</dbReference>
<evidence type="ECO:0000313" key="1">
    <source>
        <dbReference type="EMBL" id="CAF1052367.1"/>
    </source>
</evidence>
<dbReference type="Proteomes" id="UP000663845">
    <property type="component" value="Unassembled WGS sequence"/>
</dbReference>
<name>A0A814KKU2_9BILA</name>
<dbReference type="EMBL" id="CAJOAZ010003634">
    <property type="protein sequence ID" value="CAF4019852.1"/>
    <property type="molecule type" value="Genomic_DNA"/>
</dbReference>
<dbReference type="Proteomes" id="UP000663860">
    <property type="component" value="Unassembled WGS sequence"/>
</dbReference>
<reference evidence="1" key="1">
    <citation type="submission" date="2021-02" db="EMBL/GenBank/DDBJ databases">
        <authorList>
            <person name="Nowell W R."/>
        </authorList>
    </citation>
    <scope>NUCLEOTIDE SEQUENCE</scope>
</reference>
<organism evidence="1 5">
    <name type="scientific">Adineta steineri</name>
    <dbReference type="NCBI Taxonomy" id="433720"/>
    <lineage>
        <taxon>Eukaryota</taxon>
        <taxon>Metazoa</taxon>
        <taxon>Spiralia</taxon>
        <taxon>Gnathifera</taxon>
        <taxon>Rotifera</taxon>
        <taxon>Eurotatoria</taxon>
        <taxon>Bdelloidea</taxon>
        <taxon>Adinetida</taxon>
        <taxon>Adinetidae</taxon>
        <taxon>Adineta</taxon>
    </lineage>
</organism>
<evidence type="ECO:0000313" key="2">
    <source>
        <dbReference type="EMBL" id="CAF1306855.1"/>
    </source>
</evidence>
<dbReference type="AlphaFoldDB" id="A0A814KKU2"/>
<evidence type="ECO:0000313" key="4">
    <source>
        <dbReference type="EMBL" id="CAF4024780.1"/>
    </source>
</evidence>
<dbReference type="EMBL" id="CAJNOE010000211">
    <property type="protein sequence ID" value="CAF1052367.1"/>
    <property type="molecule type" value="Genomic_DNA"/>
</dbReference>
<gene>
    <name evidence="1" type="ORF">IZO911_LOCUS20406</name>
    <name evidence="2" type="ORF">JYZ213_LOCUS32630</name>
    <name evidence="4" type="ORF">KXQ929_LOCUS29905</name>
    <name evidence="3" type="ORF">OXD698_LOCUS30630</name>
</gene>
<protein>
    <recommendedName>
        <fullName evidence="6">F-box domain-containing protein</fullName>
    </recommendedName>
</protein>
<comment type="caution">
    <text evidence="1">The sequence shown here is derived from an EMBL/GenBank/DDBJ whole genome shotgun (WGS) entry which is preliminary data.</text>
</comment>